<dbReference type="SMART" id="SM00086">
    <property type="entry name" value="PAC"/>
    <property type="match status" value="2"/>
</dbReference>
<dbReference type="PANTHER" id="PTHR44757">
    <property type="entry name" value="DIGUANYLATE CYCLASE DGCP"/>
    <property type="match status" value="1"/>
</dbReference>
<dbReference type="CDD" id="cd00130">
    <property type="entry name" value="PAS"/>
    <property type="match status" value="2"/>
</dbReference>
<dbReference type="Pfam" id="PF00563">
    <property type="entry name" value="EAL"/>
    <property type="match status" value="1"/>
</dbReference>
<dbReference type="Gene3D" id="3.30.450.20">
    <property type="entry name" value="PAS domain"/>
    <property type="match status" value="2"/>
</dbReference>
<dbReference type="SMART" id="SM00267">
    <property type="entry name" value="GGDEF"/>
    <property type="match status" value="1"/>
</dbReference>
<dbReference type="PANTHER" id="PTHR44757:SF2">
    <property type="entry name" value="BIOFILM ARCHITECTURE MAINTENANCE PROTEIN MBAA"/>
    <property type="match status" value="1"/>
</dbReference>
<sequence>MNAVKPVLDSSFVSEGWSRIEREAEEGISLGVVRSESGEIRLETILERCLRVFLTTRTETLHADIEGALLHIARYLKARSALVFVADDGESVSELLVSIGAKDVEELPQLLNNYWRNDLNTERHYEMGGSKVLRRAAAIPADVELLNLLDSDNAILLPVSGQEGAVGFLLISFEQNQPPLSNRRQALLATFAQLCFLVQDRLTMMSQLEDREQLLRQTERLANIGSWQDDVLNDVIVITPQAAVIFEQEETLTTVSLSRFFEYVHPDDSERVAQTLTESMQQHKPSDMIYRIVTESGTVKVIHGRAEVIVDDSGKLVGRVGSIQDITEQQAKEHRLRQAMTVFESTMEGVVITDSQNRVEAINPAFTSITGFEEADVLGRSISLLNSGRHSKTFYEGIARSVQERGYWRGEIWNRRKNGQIYPQWLTITEVKDAQNRVTNYVGVFSDMSRIKESEEQLEHLSNYDSLTNLPNRALLLSRLEGAVNVATQKGRKVGVIAIDLDHFKHINDSLGHPAGDRLLQEFAQRMRQRLRDSDTVARQGGDDFVVVLENVISHEQVSNVADIILNLLRTPFDVGVGQELYIGASLGITLFPDHGSDVTQLLSNADVAMYQAKQHGRNHYQFYSNDMTQAVSDRLELGNQLRGALQHDNELQLYYQPQVCLIDGHIVGVEALMRWHHPQEGIIAPGRFLPVAEDNGLMPELDGWALRVACHQIAVWQNEGFEPMIVAVNISQPTFVAGGLVERLRRLLDETQIDPSWLELEITEGALLEPSTQVLDTINGLKELGVMLAVDDFGTGYSSLAYLHRYRVDKLKIDRSFVQSVEDEDEGRVITTTIIHMAKGLGLQVLAEGVETEAQLNFLRDNGCESYQGFYFSKPVPVAELKLEKTKGH</sequence>
<organism evidence="5">
    <name type="scientific">hydrothermal vent metagenome</name>
    <dbReference type="NCBI Taxonomy" id="652676"/>
    <lineage>
        <taxon>unclassified sequences</taxon>
        <taxon>metagenomes</taxon>
        <taxon>ecological metagenomes</taxon>
    </lineage>
</organism>
<dbReference type="EMBL" id="CZQC01000072">
    <property type="protein sequence ID" value="CUS42943.1"/>
    <property type="molecule type" value="Genomic_DNA"/>
</dbReference>
<dbReference type="Gene3D" id="3.20.20.450">
    <property type="entry name" value="EAL domain"/>
    <property type="match status" value="1"/>
</dbReference>
<dbReference type="PROSITE" id="PS50112">
    <property type="entry name" value="PAS"/>
    <property type="match status" value="1"/>
</dbReference>
<dbReference type="InterPro" id="IPR035919">
    <property type="entry name" value="EAL_sf"/>
</dbReference>
<dbReference type="SMART" id="SM00091">
    <property type="entry name" value="PAS"/>
    <property type="match status" value="2"/>
</dbReference>
<dbReference type="InterPro" id="IPR029787">
    <property type="entry name" value="Nucleotide_cyclase"/>
</dbReference>
<dbReference type="Pfam" id="PF08447">
    <property type="entry name" value="PAS_3"/>
    <property type="match status" value="1"/>
</dbReference>
<protein>
    <submittedName>
        <fullName evidence="5">Diguanylate cyclase/phosphodiesterase (GGDEF &amp; EAL domains) with PAS/PAC sensor(S)</fullName>
    </submittedName>
</protein>
<dbReference type="InterPro" id="IPR035965">
    <property type="entry name" value="PAS-like_dom_sf"/>
</dbReference>
<accession>A0A160TFS3</accession>
<dbReference type="InterPro" id="IPR052155">
    <property type="entry name" value="Biofilm_reg_signaling"/>
</dbReference>
<feature type="domain" description="PAC" evidence="2">
    <location>
        <begin position="286"/>
        <end position="338"/>
    </location>
</feature>
<feature type="domain" description="PAC" evidence="2">
    <location>
        <begin position="408"/>
        <end position="460"/>
    </location>
</feature>
<dbReference type="PROSITE" id="PS50113">
    <property type="entry name" value="PAC"/>
    <property type="match status" value="2"/>
</dbReference>
<reference evidence="5" key="1">
    <citation type="submission" date="2015-10" db="EMBL/GenBank/DDBJ databases">
        <authorList>
            <person name="Gilbert D.G."/>
        </authorList>
    </citation>
    <scope>NUCLEOTIDE SEQUENCE</scope>
</reference>
<feature type="domain" description="GGDEF" evidence="4">
    <location>
        <begin position="492"/>
        <end position="626"/>
    </location>
</feature>
<evidence type="ECO:0000259" key="2">
    <source>
        <dbReference type="PROSITE" id="PS50113"/>
    </source>
</evidence>
<dbReference type="InterPro" id="IPR013655">
    <property type="entry name" value="PAS_fold_3"/>
</dbReference>
<dbReference type="InterPro" id="IPR001610">
    <property type="entry name" value="PAC"/>
</dbReference>
<dbReference type="CDD" id="cd01949">
    <property type="entry name" value="GGDEF"/>
    <property type="match status" value="1"/>
</dbReference>
<evidence type="ECO:0000259" key="3">
    <source>
        <dbReference type="PROSITE" id="PS50883"/>
    </source>
</evidence>
<evidence type="ECO:0000313" key="5">
    <source>
        <dbReference type="EMBL" id="CUS42943.1"/>
    </source>
</evidence>
<dbReference type="NCBIfam" id="TIGR00254">
    <property type="entry name" value="GGDEF"/>
    <property type="match status" value="1"/>
</dbReference>
<dbReference type="InterPro" id="IPR000160">
    <property type="entry name" value="GGDEF_dom"/>
</dbReference>
<feature type="domain" description="EAL" evidence="3">
    <location>
        <begin position="635"/>
        <end position="890"/>
    </location>
</feature>
<dbReference type="SUPFAM" id="SSF141868">
    <property type="entry name" value="EAL domain-like"/>
    <property type="match status" value="1"/>
</dbReference>
<dbReference type="SMART" id="SM00052">
    <property type="entry name" value="EAL"/>
    <property type="match status" value="1"/>
</dbReference>
<proteinExistence type="predicted"/>
<dbReference type="InterPro" id="IPR000700">
    <property type="entry name" value="PAS-assoc_C"/>
</dbReference>
<gene>
    <name evidence="5" type="ORF">MGWOODY_Tha2817</name>
</gene>
<dbReference type="Gene3D" id="3.30.70.270">
    <property type="match status" value="1"/>
</dbReference>
<evidence type="ECO:0000259" key="4">
    <source>
        <dbReference type="PROSITE" id="PS50887"/>
    </source>
</evidence>
<dbReference type="AlphaFoldDB" id="A0A160TFS3"/>
<dbReference type="InterPro" id="IPR043128">
    <property type="entry name" value="Rev_trsase/Diguanyl_cyclase"/>
</dbReference>
<dbReference type="FunFam" id="3.30.70.270:FF:000001">
    <property type="entry name" value="Diguanylate cyclase domain protein"/>
    <property type="match status" value="1"/>
</dbReference>
<dbReference type="SUPFAM" id="SSF55785">
    <property type="entry name" value="PYP-like sensor domain (PAS domain)"/>
    <property type="match status" value="2"/>
</dbReference>
<dbReference type="CDD" id="cd01948">
    <property type="entry name" value="EAL"/>
    <property type="match status" value="1"/>
</dbReference>
<dbReference type="InterPro" id="IPR001633">
    <property type="entry name" value="EAL_dom"/>
</dbReference>
<dbReference type="Pfam" id="PF13426">
    <property type="entry name" value="PAS_9"/>
    <property type="match status" value="1"/>
</dbReference>
<evidence type="ECO:0000259" key="1">
    <source>
        <dbReference type="PROSITE" id="PS50112"/>
    </source>
</evidence>
<dbReference type="PROSITE" id="PS50883">
    <property type="entry name" value="EAL"/>
    <property type="match status" value="1"/>
</dbReference>
<dbReference type="InterPro" id="IPR000014">
    <property type="entry name" value="PAS"/>
</dbReference>
<feature type="domain" description="PAS" evidence="1">
    <location>
        <begin position="332"/>
        <end position="381"/>
    </location>
</feature>
<dbReference type="NCBIfam" id="TIGR00229">
    <property type="entry name" value="sensory_box"/>
    <property type="match status" value="2"/>
</dbReference>
<dbReference type="Gene3D" id="2.10.70.100">
    <property type="match status" value="1"/>
</dbReference>
<name>A0A160TFS3_9ZZZZ</name>
<dbReference type="SUPFAM" id="SSF55073">
    <property type="entry name" value="Nucleotide cyclase"/>
    <property type="match status" value="1"/>
</dbReference>
<dbReference type="Pfam" id="PF00990">
    <property type="entry name" value="GGDEF"/>
    <property type="match status" value="1"/>
</dbReference>
<dbReference type="PROSITE" id="PS50887">
    <property type="entry name" value="GGDEF"/>
    <property type="match status" value="1"/>
</dbReference>